<keyword evidence="3" id="KW-1185">Reference proteome</keyword>
<protein>
    <submittedName>
        <fullName evidence="2">Uncharacterized protein</fullName>
    </submittedName>
</protein>
<accession>A0A8H4AVX5</accession>
<reference evidence="2 3" key="1">
    <citation type="journal article" date="2019" name="Environ. Microbiol.">
        <title>At the nexus of three kingdoms: the genome of the mycorrhizal fungus Gigaspora margarita provides insights into plant, endobacterial and fungal interactions.</title>
        <authorList>
            <person name="Venice F."/>
            <person name="Ghignone S."/>
            <person name="Salvioli di Fossalunga A."/>
            <person name="Amselem J."/>
            <person name="Novero M."/>
            <person name="Xianan X."/>
            <person name="Sedzielewska Toro K."/>
            <person name="Morin E."/>
            <person name="Lipzen A."/>
            <person name="Grigoriev I.V."/>
            <person name="Henrissat B."/>
            <person name="Martin F.M."/>
            <person name="Bonfante P."/>
        </authorList>
    </citation>
    <scope>NUCLEOTIDE SEQUENCE [LARGE SCALE GENOMIC DNA]</scope>
    <source>
        <strain evidence="2 3">BEG34</strain>
    </source>
</reference>
<dbReference type="PANTHER" id="PTHR35385">
    <property type="entry name" value="PROTEIN B, PUTATIVE-RELATED-RELATED"/>
    <property type="match status" value="1"/>
</dbReference>
<evidence type="ECO:0000313" key="3">
    <source>
        <dbReference type="Proteomes" id="UP000439903"/>
    </source>
</evidence>
<dbReference type="OrthoDB" id="2367368at2759"/>
<evidence type="ECO:0000313" key="2">
    <source>
        <dbReference type="EMBL" id="KAF0538394.1"/>
    </source>
</evidence>
<feature type="region of interest" description="Disordered" evidence="1">
    <location>
        <begin position="359"/>
        <end position="461"/>
    </location>
</feature>
<dbReference type="EMBL" id="WTPW01000182">
    <property type="protein sequence ID" value="KAF0538394.1"/>
    <property type="molecule type" value="Genomic_DNA"/>
</dbReference>
<dbReference type="Proteomes" id="UP000439903">
    <property type="component" value="Unassembled WGS sequence"/>
</dbReference>
<name>A0A8H4AVX5_GIGMA</name>
<feature type="compositionally biased region" description="Polar residues" evidence="1">
    <location>
        <begin position="447"/>
        <end position="461"/>
    </location>
</feature>
<comment type="caution">
    <text evidence="2">The sequence shown here is derived from an EMBL/GenBank/DDBJ whole genome shotgun (WGS) entry which is preliminary data.</text>
</comment>
<sequence>MTSSNDNLSSKLELQKRLQHRLKSRTDTTSRPTPRTYDQLPQYLRQVLPDNYTYIIKSYKEIELEKFEGAPTAAFDSTFYVNIASTEAIEEWRSAFHNKTGTVFRITRADKVKGIKVIYHKDFHCRHADIAAIKYMQKTYAQKAGQRRSRNTNCQCLAKIRLEKSRLNLSHPCEIHLLYNHNHPLETLNITPQTPSIASVGSTSDESGKSTPQHNLEFESSMNNDNNNDIYTSYNNKFSSNQDDLHQSSPLSTTFVLNKFHQFVKELDLDILKGDNEYCRGIIKFMESYRQARAISLSNATQFFNQMSWTESLNQDPHFGSIDAFPDGNEGSFIEYPPHHQFSHQFTTIPVQFSDVPNDHYLSHHGSPSQSTIINNDDSTNMVNFQHPHQQQPQSQPQFAEIPFPQSTSISPPLDKRPSLKRASTDPHVQEIDLQNVSLRKRRSTNSKRPNMNIIGQNLNE</sequence>
<feature type="compositionally biased region" description="Basic and acidic residues" evidence="1">
    <location>
        <begin position="414"/>
        <end position="431"/>
    </location>
</feature>
<dbReference type="PANTHER" id="PTHR35385:SF2">
    <property type="entry name" value="PROTEIN B, PUTATIVE-RELATED"/>
    <property type="match status" value="1"/>
</dbReference>
<feature type="region of interest" description="Disordered" evidence="1">
    <location>
        <begin position="193"/>
        <end position="225"/>
    </location>
</feature>
<feature type="compositionally biased region" description="Polar residues" evidence="1">
    <location>
        <begin position="366"/>
        <end position="384"/>
    </location>
</feature>
<dbReference type="AlphaFoldDB" id="A0A8H4AVX5"/>
<organism evidence="2 3">
    <name type="scientific">Gigaspora margarita</name>
    <dbReference type="NCBI Taxonomy" id="4874"/>
    <lineage>
        <taxon>Eukaryota</taxon>
        <taxon>Fungi</taxon>
        <taxon>Fungi incertae sedis</taxon>
        <taxon>Mucoromycota</taxon>
        <taxon>Glomeromycotina</taxon>
        <taxon>Glomeromycetes</taxon>
        <taxon>Diversisporales</taxon>
        <taxon>Gigasporaceae</taxon>
        <taxon>Gigaspora</taxon>
    </lineage>
</organism>
<proteinExistence type="predicted"/>
<gene>
    <name evidence="2" type="ORF">F8M41_007901</name>
</gene>
<feature type="compositionally biased region" description="Low complexity" evidence="1">
    <location>
        <begin position="386"/>
        <end position="398"/>
    </location>
</feature>
<evidence type="ECO:0000256" key="1">
    <source>
        <dbReference type="SAM" id="MobiDB-lite"/>
    </source>
</evidence>